<dbReference type="PANTHER" id="PTHR13144:SF0">
    <property type="entry name" value="PROTEIN TEX261"/>
    <property type="match status" value="1"/>
</dbReference>
<keyword evidence="9" id="KW-1185">Reference proteome</keyword>
<comment type="similarity">
    <text evidence="2">Belongs to the SVP26 family.</text>
</comment>
<evidence type="ECO:0000256" key="7">
    <source>
        <dbReference type="SAM" id="Phobius"/>
    </source>
</evidence>
<evidence type="ECO:0000313" key="9">
    <source>
        <dbReference type="Proteomes" id="UP001151582"/>
    </source>
</evidence>
<feature type="region of interest" description="Disordered" evidence="6">
    <location>
        <begin position="182"/>
        <end position="202"/>
    </location>
</feature>
<dbReference type="OrthoDB" id="28257at2759"/>
<keyword evidence="5 7" id="KW-0472">Membrane</keyword>
<protein>
    <submittedName>
        <fullName evidence="8">Erv26 super protein</fullName>
    </submittedName>
</protein>
<feature type="transmembrane region" description="Helical" evidence="7">
    <location>
        <begin position="69"/>
        <end position="88"/>
    </location>
</feature>
<dbReference type="Proteomes" id="UP001151582">
    <property type="component" value="Unassembled WGS sequence"/>
</dbReference>
<evidence type="ECO:0000256" key="4">
    <source>
        <dbReference type="ARBA" id="ARBA00022989"/>
    </source>
</evidence>
<accession>A0A9W8B6X1</accession>
<dbReference type="EMBL" id="JANBQB010000317">
    <property type="protein sequence ID" value="KAJ1977835.1"/>
    <property type="molecule type" value="Genomic_DNA"/>
</dbReference>
<dbReference type="InterPro" id="IPR007277">
    <property type="entry name" value="Svp26/Tex261"/>
</dbReference>
<evidence type="ECO:0000256" key="2">
    <source>
        <dbReference type="ARBA" id="ARBA00008096"/>
    </source>
</evidence>
<keyword evidence="4 7" id="KW-1133">Transmembrane helix</keyword>
<dbReference type="GO" id="GO:0005789">
    <property type="term" value="C:endoplasmic reticulum membrane"/>
    <property type="evidence" value="ECO:0007669"/>
    <property type="project" value="TreeGrafter"/>
</dbReference>
<keyword evidence="3 7" id="KW-0812">Transmembrane</keyword>
<dbReference type="Pfam" id="PF04148">
    <property type="entry name" value="Erv26"/>
    <property type="match status" value="1"/>
</dbReference>
<feature type="transmembrane region" description="Helical" evidence="7">
    <location>
        <begin position="95"/>
        <end position="115"/>
    </location>
</feature>
<evidence type="ECO:0000256" key="1">
    <source>
        <dbReference type="ARBA" id="ARBA00004141"/>
    </source>
</evidence>
<evidence type="ECO:0000313" key="8">
    <source>
        <dbReference type="EMBL" id="KAJ1977835.1"/>
    </source>
</evidence>
<name>A0A9W8B6X1_9FUNG</name>
<dbReference type="AlphaFoldDB" id="A0A9W8B6X1"/>
<dbReference type="GO" id="GO:0006888">
    <property type="term" value="P:endoplasmic reticulum to Golgi vesicle-mediated transport"/>
    <property type="evidence" value="ECO:0007669"/>
    <property type="project" value="InterPro"/>
</dbReference>
<gene>
    <name evidence="8" type="primary">SVP26</name>
    <name evidence="8" type="ORF">H4R34_003430</name>
</gene>
<organism evidence="8 9">
    <name type="scientific">Dimargaris verticillata</name>
    <dbReference type="NCBI Taxonomy" id="2761393"/>
    <lineage>
        <taxon>Eukaryota</taxon>
        <taxon>Fungi</taxon>
        <taxon>Fungi incertae sedis</taxon>
        <taxon>Zoopagomycota</taxon>
        <taxon>Kickxellomycotina</taxon>
        <taxon>Dimargaritomycetes</taxon>
        <taxon>Dimargaritales</taxon>
        <taxon>Dimargaritaceae</taxon>
        <taxon>Dimargaris</taxon>
    </lineage>
</organism>
<dbReference type="GO" id="GO:0030134">
    <property type="term" value="C:COPII-coated ER to Golgi transport vesicle"/>
    <property type="evidence" value="ECO:0007669"/>
    <property type="project" value="TreeGrafter"/>
</dbReference>
<evidence type="ECO:0000256" key="3">
    <source>
        <dbReference type="ARBA" id="ARBA00022692"/>
    </source>
</evidence>
<feature type="transmembrane region" description="Helical" evidence="7">
    <location>
        <begin position="44"/>
        <end position="63"/>
    </location>
</feature>
<reference evidence="8" key="1">
    <citation type="submission" date="2022-07" db="EMBL/GenBank/DDBJ databases">
        <title>Phylogenomic reconstructions and comparative analyses of Kickxellomycotina fungi.</title>
        <authorList>
            <person name="Reynolds N.K."/>
            <person name="Stajich J.E."/>
            <person name="Barry K."/>
            <person name="Grigoriev I.V."/>
            <person name="Crous P."/>
            <person name="Smith M.E."/>
        </authorList>
    </citation>
    <scope>NUCLEOTIDE SEQUENCE</scope>
    <source>
        <strain evidence="8">RSA 567</strain>
    </source>
</reference>
<dbReference type="GO" id="GO:0097020">
    <property type="term" value="F:COPII receptor activity"/>
    <property type="evidence" value="ECO:0007669"/>
    <property type="project" value="InterPro"/>
</dbReference>
<proteinExistence type="inferred from homology"/>
<evidence type="ECO:0000256" key="5">
    <source>
        <dbReference type="ARBA" id="ARBA00023136"/>
    </source>
</evidence>
<sequence>MLSALIAINVLGILLEVGFAAFCVVCGLYFISEVVEERTRLFKQVIVTTTWVVIACHALVWLFDGLSLLRIAFSLACQAVYSLHLSTFPLTNTEGFTFLATCVLVITNHFSWFLYFIDHHYATAEVVSFFVVCVWLVPLLYLVSLSSTSNQLPTLQTTPTAATRSKRSGLLKSWFGALLGKSDATPLPSPADGGVASSSKLA</sequence>
<comment type="caution">
    <text evidence="8">The sequence shown here is derived from an EMBL/GenBank/DDBJ whole genome shotgun (WGS) entry which is preliminary data.</text>
</comment>
<feature type="transmembrane region" description="Helical" evidence="7">
    <location>
        <begin position="6"/>
        <end position="32"/>
    </location>
</feature>
<evidence type="ECO:0000256" key="6">
    <source>
        <dbReference type="SAM" id="MobiDB-lite"/>
    </source>
</evidence>
<comment type="subcellular location">
    <subcellularLocation>
        <location evidence="1">Membrane</location>
        <topology evidence="1">Multi-pass membrane protein</topology>
    </subcellularLocation>
</comment>
<dbReference type="PANTHER" id="PTHR13144">
    <property type="entry name" value="TEX261 PROTEIN"/>
    <property type="match status" value="1"/>
</dbReference>
<dbReference type="GO" id="GO:0000139">
    <property type="term" value="C:Golgi membrane"/>
    <property type="evidence" value="ECO:0007669"/>
    <property type="project" value="TreeGrafter"/>
</dbReference>
<feature type="transmembrane region" description="Helical" evidence="7">
    <location>
        <begin position="121"/>
        <end position="143"/>
    </location>
</feature>